<dbReference type="PANTHER" id="PTHR11113:SF14">
    <property type="entry name" value="N-ACETYLGLUCOSAMINE-6-PHOSPHATE DEACETYLASE"/>
    <property type="match status" value="1"/>
</dbReference>
<dbReference type="Pfam" id="PF01979">
    <property type="entry name" value="Amidohydro_1"/>
    <property type="match status" value="1"/>
</dbReference>
<keyword evidence="5" id="KW-1185">Reference proteome</keyword>
<reference evidence="4" key="1">
    <citation type="journal article" date="2023" name="Mol. Phylogenet. Evol.">
        <title>Genome-scale phylogeny and comparative genomics of the fungal order Sordariales.</title>
        <authorList>
            <person name="Hensen N."/>
            <person name="Bonometti L."/>
            <person name="Westerberg I."/>
            <person name="Brannstrom I.O."/>
            <person name="Guillou S."/>
            <person name="Cros-Aarteil S."/>
            <person name="Calhoun S."/>
            <person name="Haridas S."/>
            <person name="Kuo A."/>
            <person name="Mondo S."/>
            <person name="Pangilinan J."/>
            <person name="Riley R."/>
            <person name="LaButti K."/>
            <person name="Andreopoulos B."/>
            <person name="Lipzen A."/>
            <person name="Chen C."/>
            <person name="Yan M."/>
            <person name="Daum C."/>
            <person name="Ng V."/>
            <person name="Clum A."/>
            <person name="Steindorff A."/>
            <person name="Ohm R.A."/>
            <person name="Martin F."/>
            <person name="Silar P."/>
            <person name="Natvig D.O."/>
            <person name="Lalanne C."/>
            <person name="Gautier V."/>
            <person name="Ament-Velasquez S.L."/>
            <person name="Kruys A."/>
            <person name="Hutchinson M.I."/>
            <person name="Powell A.J."/>
            <person name="Barry K."/>
            <person name="Miller A.N."/>
            <person name="Grigoriev I.V."/>
            <person name="Debuchy R."/>
            <person name="Gladieux P."/>
            <person name="Hiltunen Thoren M."/>
            <person name="Johannesson H."/>
        </authorList>
    </citation>
    <scope>NUCLEOTIDE SEQUENCE</scope>
    <source>
        <strain evidence="4">CBS 892.96</strain>
    </source>
</reference>
<gene>
    <name evidence="4" type="ORF">QBC36DRAFT_333343</name>
</gene>
<feature type="region of interest" description="Disordered" evidence="2">
    <location>
        <begin position="1"/>
        <end position="24"/>
    </location>
</feature>
<evidence type="ECO:0000313" key="4">
    <source>
        <dbReference type="EMBL" id="KAK4174596.1"/>
    </source>
</evidence>
<protein>
    <recommendedName>
        <fullName evidence="3">Amidohydrolase-related domain-containing protein</fullName>
    </recommendedName>
</protein>
<dbReference type="InterPro" id="IPR006680">
    <property type="entry name" value="Amidohydro-rel"/>
</dbReference>
<accession>A0AAN6W3R3</accession>
<dbReference type="GO" id="GO:0008448">
    <property type="term" value="F:N-acetylglucosamine-6-phosphate deacetylase activity"/>
    <property type="evidence" value="ECO:0007669"/>
    <property type="project" value="TreeGrafter"/>
</dbReference>
<evidence type="ECO:0000256" key="2">
    <source>
        <dbReference type="SAM" id="MobiDB-lite"/>
    </source>
</evidence>
<dbReference type="InterPro" id="IPR011059">
    <property type="entry name" value="Metal-dep_hydrolase_composite"/>
</dbReference>
<evidence type="ECO:0000256" key="1">
    <source>
        <dbReference type="ARBA" id="ARBA00022801"/>
    </source>
</evidence>
<dbReference type="SUPFAM" id="SSF51556">
    <property type="entry name" value="Metallo-dependent hydrolases"/>
    <property type="match status" value="1"/>
</dbReference>
<dbReference type="GO" id="GO:0006046">
    <property type="term" value="P:N-acetylglucosamine catabolic process"/>
    <property type="evidence" value="ECO:0007669"/>
    <property type="project" value="TreeGrafter"/>
</dbReference>
<dbReference type="Proteomes" id="UP001302321">
    <property type="component" value="Unassembled WGS sequence"/>
</dbReference>
<feature type="domain" description="Amidohydrolase-related" evidence="3">
    <location>
        <begin position="72"/>
        <end position="456"/>
    </location>
</feature>
<comment type="caution">
    <text evidence="4">The sequence shown here is derived from an EMBL/GenBank/DDBJ whole genome shotgun (WGS) entry which is preliminary data.</text>
</comment>
<reference evidence="4" key="2">
    <citation type="submission" date="2023-05" db="EMBL/GenBank/DDBJ databases">
        <authorList>
            <consortium name="Lawrence Berkeley National Laboratory"/>
            <person name="Steindorff A."/>
            <person name="Hensen N."/>
            <person name="Bonometti L."/>
            <person name="Westerberg I."/>
            <person name="Brannstrom I.O."/>
            <person name="Guillou S."/>
            <person name="Cros-Aarteil S."/>
            <person name="Calhoun S."/>
            <person name="Haridas S."/>
            <person name="Kuo A."/>
            <person name="Mondo S."/>
            <person name="Pangilinan J."/>
            <person name="Riley R."/>
            <person name="Labutti K."/>
            <person name="Andreopoulos B."/>
            <person name="Lipzen A."/>
            <person name="Chen C."/>
            <person name="Yanf M."/>
            <person name="Daum C."/>
            <person name="Ng V."/>
            <person name="Clum A."/>
            <person name="Ohm R."/>
            <person name="Martin F."/>
            <person name="Silar P."/>
            <person name="Natvig D."/>
            <person name="Lalanne C."/>
            <person name="Gautier V."/>
            <person name="Ament-Velasquez S.L."/>
            <person name="Kruys A."/>
            <person name="Hutchinson M.I."/>
            <person name="Powell A.J."/>
            <person name="Barry K."/>
            <person name="Miller A.N."/>
            <person name="Grigoriev I.V."/>
            <person name="Debuchy R."/>
            <person name="Gladieux P."/>
            <person name="Thoren M.H."/>
            <person name="Johannesson H."/>
        </authorList>
    </citation>
    <scope>NUCLEOTIDE SEQUENCE</scope>
    <source>
        <strain evidence="4">CBS 892.96</strain>
    </source>
</reference>
<dbReference type="Gene3D" id="3.20.20.140">
    <property type="entry name" value="Metal-dependent hydrolases"/>
    <property type="match status" value="1"/>
</dbReference>
<dbReference type="InterPro" id="IPR032466">
    <property type="entry name" value="Metal_Hydrolase"/>
</dbReference>
<dbReference type="EMBL" id="MU866274">
    <property type="protein sequence ID" value="KAK4174596.1"/>
    <property type="molecule type" value="Genomic_DNA"/>
</dbReference>
<evidence type="ECO:0000313" key="5">
    <source>
        <dbReference type="Proteomes" id="UP001302321"/>
    </source>
</evidence>
<dbReference type="SUPFAM" id="SSF51338">
    <property type="entry name" value="Composite domain of metallo-dependent hydrolases"/>
    <property type="match status" value="1"/>
</dbReference>
<dbReference type="AlphaFoldDB" id="A0AAN6W3R3"/>
<evidence type="ECO:0000259" key="3">
    <source>
        <dbReference type="Pfam" id="PF01979"/>
    </source>
</evidence>
<sequence length="474" mass="51794">MSAHRRDLSGSWRRSVESDQSSSGQNIRFTNCRLLRGGTLVWRDLWINTASGRIVDYAGRIADAIHDLRGCIIAPGFIDCQLNGAFGFNFSTIYDDMSQYATELAEVNKKLVETGVTSYLPTITSQQDEVYHKVIPLLVPTPQPTPFPPLNHKPGSSVLGAHLEGPFLNPDKCGVHDPSVLKSADSFEDVEKVYNFSNQPPGAIKMITLAPEKVYRDDRIINKLKEAGIVVSVGHTTASFDVAFGAFEDGATMLTHYFNAMPPIGHRKANVSNLIIPTPEMWFPPPYFGIIADGIHTNGSAIMLAHLVNPDKLILVTDGMHVLGLEDGTCSWRNGSREWSITKSRGKVTAPSMAENGESEPVLAGSAVTLLECVNHFLRSINLGTGTVGLSVQECRLRDIVSALQAVTERPAKMLGLEATIGTLEIMRHADLVVLDDATVNGQPELRLKEVWKHGAMVMQATSPSDRPWRGDNS</sequence>
<proteinExistence type="predicted"/>
<dbReference type="PANTHER" id="PTHR11113">
    <property type="entry name" value="N-ACETYLGLUCOSAMINE-6-PHOSPHATE DEACETYLASE"/>
    <property type="match status" value="1"/>
</dbReference>
<organism evidence="4 5">
    <name type="scientific">Triangularia setosa</name>
    <dbReference type="NCBI Taxonomy" id="2587417"/>
    <lineage>
        <taxon>Eukaryota</taxon>
        <taxon>Fungi</taxon>
        <taxon>Dikarya</taxon>
        <taxon>Ascomycota</taxon>
        <taxon>Pezizomycotina</taxon>
        <taxon>Sordariomycetes</taxon>
        <taxon>Sordariomycetidae</taxon>
        <taxon>Sordariales</taxon>
        <taxon>Podosporaceae</taxon>
        <taxon>Triangularia</taxon>
    </lineage>
</organism>
<name>A0AAN6W3R3_9PEZI</name>
<keyword evidence="1" id="KW-0378">Hydrolase</keyword>